<dbReference type="AlphaFoldDB" id="A0AAD8I5U0"/>
<evidence type="ECO:0000313" key="2">
    <source>
        <dbReference type="Proteomes" id="UP001237642"/>
    </source>
</evidence>
<reference evidence="1" key="2">
    <citation type="submission" date="2023-05" db="EMBL/GenBank/DDBJ databases">
        <authorList>
            <person name="Schelkunov M.I."/>
        </authorList>
    </citation>
    <scope>NUCLEOTIDE SEQUENCE</scope>
    <source>
        <strain evidence="1">Hsosn_3</strain>
        <tissue evidence="1">Leaf</tissue>
    </source>
</reference>
<protein>
    <submittedName>
        <fullName evidence="1">Uncharacterized protein</fullName>
    </submittedName>
</protein>
<dbReference type="Gene3D" id="2.40.50.140">
    <property type="entry name" value="Nucleic acid-binding proteins"/>
    <property type="match status" value="1"/>
</dbReference>
<comment type="caution">
    <text evidence="1">The sequence shown here is derived from an EMBL/GenBank/DDBJ whole genome shotgun (WGS) entry which is preliminary data.</text>
</comment>
<organism evidence="1 2">
    <name type="scientific">Heracleum sosnowskyi</name>
    <dbReference type="NCBI Taxonomy" id="360622"/>
    <lineage>
        <taxon>Eukaryota</taxon>
        <taxon>Viridiplantae</taxon>
        <taxon>Streptophyta</taxon>
        <taxon>Embryophyta</taxon>
        <taxon>Tracheophyta</taxon>
        <taxon>Spermatophyta</taxon>
        <taxon>Magnoliopsida</taxon>
        <taxon>eudicotyledons</taxon>
        <taxon>Gunneridae</taxon>
        <taxon>Pentapetalae</taxon>
        <taxon>asterids</taxon>
        <taxon>campanulids</taxon>
        <taxon>Apiales</taxon>
        <taxon>Apiaceae</taxon>
        <taxon>Apioideae</taxon>
        <taxon>apioid superclade</taxon>
        <taxon>Tordylieae</taxon>
        <taxon>Tordyliinae</taxon>
        <taxon>Heracleum</taxon>
    </lineage>
</organism>
<keyword evidence="2" id="KW-1185">Reference proteome</keyword>
<sequence length="109" mass="12511">MVYQPNFIQFHKFELKELEDVYVNINFTTADQNPTYALDIAGVVEDIEPVTVIQTVFGDRYFLRFRLSNGRMSVKVSLLDDEILMLDPIKNGNFEDPPIIVFASCRACS</sequence>
<proteinExistence type="predicted"/>
<accession>A0AAD8I5U0</accession>
<name>A0AAD8I5U0_9APIA</name>
<dbReference type="Proteomes" id="UP001237642">
    <property type="component" value="Unassembled WGS sequence"/>
</dbReference>
<evidence type="ECO:0000313" key="1">
    <source>
        <dbReference type="EMBL" id="KAK1379106.1"/>
    </source>
</evidence>
<reference evidence="1" key="1">
    <citation type="submission" date="2023-02" db="EMBL/GenBank/DDBJ databases">
        <title>Genome of toxic invasive species Heracleum sosnowskyi carries increased number of genes despite the absence of recent whole-genome duplications.</title>
        <authorList>
            <person name="Schelkunov M."/>
            <person name="Shtratnikova V."/>
            <person name="Makarenko M."/>
            <person name="Klepikova A."/>
            <person name="Omelchenko D."/>
            <person name="Novikova G."/>
            <person name="Obukhova E."/>
            <person name="Bogdanov V."/>
            <person name="Penin A."/>
            <person name="Logacheva M."/>
        </authorList>
    </citation>
    <scope>NUCLEOTIDE SEQUENCE</scope>
    <source>
        <strain evidence="1">Hsosn_3</strain>
        <tissue evidence="1">Leaf</tissue>
    </source>
</reference>
<dbReference type="EMBL" id="JAUIZM010000006">
    <property type="protein sequence ID" value="KAK1379106.1"/>
    <property type="molecule type" value="Genomic_DNA"/>
</dbReference>
<dbReference type="InterPro" id="IPR012340">
    <property type="entry name" value="NA-bd_OB-fold"/>
</dbReference>
<gene>
    <name evidence="1" type="ORF">POM88_025850</name>
</gene>